<keyword evidence="2" id="KW-1185">Reference proteome</keyword>
<sequence>MTALATATIVSGPVVSAGAAAPPAKYQTHNEAAAVLKRAGISWSSSGGCSNREKTNCTSFTKINKTTVSGIVAFKKAGKCAVRITGGTERGHASGTYSHYNGYKVDIALNSCVNKYITSHFKNAGKRGDGATMYKSAAGNVYAREGSHWDITYYNGRV</sequence>
<comment type="caution">
    <text evidence="1">The sequence shown here is derived from an EMBL/GenBank/DDBJ whole genome shotgun (WGS) entry which is preliminary data.</text>
</comment>
<dbReference type="Proteomes" id="UP000621210">
    <property type="component" value="Unassembled WGS sequence"/>
</dbReference>
<reference evidence="1" key="2">
    <citation type="submission" date="2020-09" db="EMBL/GenBank/DDBJ databases">
        <authorList>
            <person name="Luo X."/>
        </authorList>
    </citation>
    <scope>NUCLEOTIDE SEQUENCE</scope>
    <source>
        <strain evidence="1">TRM S81-3</strain>
    </source>
</reference>
<evidence type="ECO:0000313" key="1">
    <source>
        <dbReference type="EMBL" id="MBD0421959.1"/>
    </source>
</evidence>
<protein>
    <submittedName>
        <fullName evidence="1">Uncharacterized protein</fullName>
    </submittedName>
</protein>
<gene>
    <name evidence="1" type="ORF">H0H10_22865</name>
</gene>
<organism evidence="1 2">
    <name type="scientific">Streptomyces griseicoloratus</name>
    <dbReference type="NCBI Taxonomy" id="2752516"/>
    <lineage>
        <taxon>Bacteria</taxon>
        <taxon>Bacillati</taxon>
        <taxon>Actinomycetota</taxon>
        <taxon>Actinomycetes</taxon>
        <taxon>Kitasatosporales</taxon>
        <taxon>Streptomycetaceae</taxon>
        <taxon>Streptomyces</taxon>
    </lineage>
</organism>
<dbReference type="AlphaFoldDB" id="A0A926QRJ9"/>
<name>A0A926QRJ9_9ACTN</name>
<proteinExistence type="predicted"/>
<accession>A0A926QRJ9</accession>
<evidence type="ECO:0000313" key="2">
    <source>
        <dbReference type="Proteomes" id="UP000621210"/>
    </source>
</evidence>
<reference evidence="1" key="1">
    <citation type="submission" date="2020-09" db="EMBL/GenBank/DDBJ databases">
        <title>Streptomyces grisecoloratus sp. nov., isolated from cotton soil.</title>
        <authorList>
            <person name="Xing L."/>
        </authorList>
    </citation>
    <scope>NUCLEOTIDE SEQUENCE</scope>
    <source>
        <strain evidence="1">TRM S81-3</strain>
    </source>
</reference>
<dbReference type="EMBL" id="JACVQF010000200">
    <property type="protein sequence ID" value="MBD0421959.1"/>
    <property type="molecule type" value="Genomic_DNA"/>
</dbReference>